<evidence type="ECO:0000313" key="3">
    <source>
        <dbReference type="EMBL" id="EGR30099.1"/>
    </source>
</evidence>
<proteinExistence type="predicted"/>
<keyword evidence="1" id="KW-0472">Membrane</keyword>
<feature type="chain" id="PRO_5003408219" description="Tyrosine-protein kinase ephrin type A/B receptor-like domain-containing protein" evidence="2">
    <location>
        <begin position="20"/>
        <end position="98"/>
    </location>
</feature>
<evidence type="ECO:0008006" key="5">
    <source>
        <dbReference type="Google" id="ProtNLM"/>
    </source>
</evidence>
<dbReference type="AlphaFoldDB" id="G0QXF7"/>
<feature type="signal peptide" evidence="2">
    <location>
        <begin position="1"/>
        <end position="19"/>
    </location>
</feature>
<feature type="transmembrane region" description="Helical" evidence="1">
    <location>
        <begin position="78"/>
        <end position="97"/>
    </location>
</feature>
<dbReference type="EMBL" id="GL984072">
    <property type="protein sequence ID" value="EGR30099.1"/>
    <property type="molecule type" value="Genomic_DNA"/>
</dbReference>
<gene>
    <name evidence="3" type="ORF">IMG5_142500</name>
</gene>
<evidence type="ECO:0000313" key="4">
    <source>
        <dbReference type="Proteomes" id="UP000008983"/>
    </source>
</evidence>
<keyword evidence="1" id="KW-1133">Transmembrane helix</keyword>
<dbReference type="Proteomes" id="UP000008983">
    <property type="component" value="Unassembled WGS sequence"/>
</dbReference>
<name>G0QXF7_ICHMU</name>
<protein>
    <recommendedName>
        <fullName evidence="5">Tyrosine-protein kinase ephrin type A/B receptor-like domain-containing protein</fullName>
    </recommendedName>
</protein>
<dbReference type="InParanoid" id="G0QXF7"/>
<dbReference type="GeneID" id="14906212"/>
<organism evidence="3 4">
    <name type="scientific">Ichthyophthirius multifiliis</name>
    <name type="common">White spot disease agent</name>
    <name type="synonym">Ich</name>
    <dbReference type="NCBI Taxonomy" id="5932"/>
    <lineage>
        <taxon>Eukaryota</taxon>
        <taxon>Sar</taxon>
        <taxon>Alveolata</taxon>
        <taxon>Ciliophora</taxon>
        <taxon>Intramacronucleata</taxon>
        <taxon>Oligohymenophorea</taxon>
        <taxon>Hymenostomatida</taxon>
        <taxon>Ophryoglenina</taxon>
        <taxon>Ichthyophthirius</taxon>
    </lineage>
</organism>
<keyword evidence="2" id="KW-0732">Signal</keyword>
<evidence type="ECO:0000256" key="2">
    <source>
        <dbReference type="SAM" id="SignalP"/>
    </source>
</evidence>
<accession>G0QXF7</accession>
<dbReference type="Gene3D" id="2.10.50.10">
    <property type="entry name" value="Tumor Necrosis Factor Receptor, subunit A, domain 2"/>
    <property type="match status" value="1"/>
</dbReference>
<dbReference type="RefSeq" id="XP_004031335.1">
    <property type="nucleotide sequence ID" value="XM_004031287.1"/>
</dbReference>
<keyword evidence="4" id="KW-1185">Reference proteome</keyword>
<sequence>MNIYNICLVSLFLFGVIQAVICPAGQTVAAGAVVCSDCPANTWKAAATADVAAGTACTPCPDKTAVAAGKGTKAEDCVATFGAALYAGFAFLFAYLLL</sequence>
<reference evidence="3 4" key="1">
    <citation type="submission" date="2011-07" db="EMBL/GenBank/DDBJ databases">
        <authorList>
            <person name="Coyne R."/>
            <person name="Brami D."/>
            <person name="Johnson J."/>
            <person name="Hostetler J."/>
            <person name="Hannick L."/>
            <person name="Clark T."/>
            <person name="Cassidy-Hanley D."/>
            <person name="Inman J."/>
        </authorList>
    </citation>
    <scope>NUCLEOTIDE SEQUENCE [LARGE SCALE GENOMIC DNA]</scope>
    <source>
        <strain evidence="3 4">G5</strain>
    </source>
</reference>
<evidence type="ECO:0000256" key="1">
    <source>
        <dbReference type="SAM" id="Phobius"/>
    </source>
</evidence>
<keyword evidence="1" id="KW-0812">Transmembrane</keyword>